<proteinExistence type="predicted"/>
<protein>
    <submittedName>
        <fullName evidence="1">Uncharacterized protein</fullName>
    </submittedName>
</protein>
<sequence>MCLEPHHRHSFEVVRGYSYPLLAWNAVEVEVILTAYAPELWVSTIKNRELQFKMMSKICRSLRTNTDIIRGVARVGKFRCTCDRRWHEGCDNPASQPPVMVVVVVASRPVAQVLSR</sequence>
<accession>A0A0A9EMN5</accession>
<dbReference type="EMBL" id="GBRH01195901">
    <property type="protein sequence ID" value="JAE01995.1"/>
    <property type="molecule type" value="Transcribed_RNA"/>
</dbReference>
<organism evidence="1">
    <name type="scientific">Arundo donax</name>
    <name type="common">Giant reed</name>
    <name type="synonym">Donax arundinaceus</name>
    <dbReference type="NCBI Taxonomy" id="35708"/>
    <lineage>
        <taxon>Eukaryota</taxon>
        <taxon>Viridiplantae</taxon>
        <taxon>Streptophyta</taxon>
        <taxon>Embryophyta</taxon>
        <taxon>Tracheophyta</taxon>
        <taxon>Spermatophyta</taxon>
        <taxon>Magnoliopsida</taxon>
        <taxon>Liliopsida</taxon>
        <taxon>Poales</taxon>
        <taxon>Poaceae</taxon>
        <taxon>PACMAD clade</taxon>
        <taxon>Arundinoideae</taxon>
        <taxon>Arundineae</taxon>
        <taxon>Arundo</taxon>
    </lineage>
</organism>
<name>A0A0A9EMN5_ARUDO</name>
<evidence type="ECO:0000313" key="1">
    <source>
        <dbReference type="EMBL" id="JAE01995.1"/>
    </source>
</evidence>
<reference evidence="1" key="2">
    <citation type="journal article" date="2015" name="Data Brief">
        <title>Shoot transcriptome of the giant reed, Arundo donax.</title>
        <authorList>
            <person name="Barrero R.A."/>
            <person name="Guerrero F.D."/>
            <person name="Moolhuijzen P."/>
            <person name="Goolsby J.A."/>
            <person name="Tidwell J."/>
            <person name="Bellgard S.E."/>
            <person name="Bellgard M.I."/>
        </authorList>
    </citation>
    <scope>NUCLEOTIDE SEQUENCE</scope>
    <source>
        <tissue evidence="1">Shoot tissue taken approximately 20 cm above the soil surface</tissue>
    </source>
</reference>
<reference evidence="1" key="1">
    <citation type="submission" date="2014-09" db="EMBL/GenBank/DDBJ databases">
        <authorList>
            <person name="Magalhaes I.L.F."/>
            <person name="Oliveira U."/>
            <person name="Santos F.R."/>
            <person name="Vidigal T.H.D.A."/>
            <person name="Brescovit A.D."/>
            <person name="Santos A.J."/>
        </authorList>
    </citation>
    <scope>NUCLEOTIDE SEQUENCE</scope>
    <source>
        <tissue evidence="1">Shoot tissue taken approximately 20 cm above the soil surface</tissue>
    </source>
</reference>
<dbReference type="AlphaFoldDB" id="A0A0A9EMN5"/>